<organism evidence="5 6">
    <name type="scientific">Pseudomonas sihuiensis</name>
    <dbReference type="NCBI Taxonomy" id="1274359"/>
    <lineage>
        <taxon>Bacteria</taxon>
        <taxon>Pseudomonadati</taxon>
        <taxon>Pseudomonadota</taxon>
        <taxon>Gammaproteobacteria</taxon>
        <taxon>Pseudomonadales</taxon>
        <taxon>Pseudomonadaceae</taxon>
        <taxon>Pseudomonas</taxon>
    </lineage>
</organism>
<dbReference type="PROSITE" id="PS51257">
    <property type="entry name" value="PROKAR_LIPOPROTEIN"/>
    <property type="match status" value="1"/>
</dbReference>
<evidence type="ECO:0000313" key="5">
    <source>
        <dbReference type="EMBL" id="SDU97598.1"/>
    </source>
</evidence>
<dbReference type="PANTHER" id="PTHR35936:SF6">
    <property type="entry name" value="AMINO ACID ABC TRANSPORTER SUBSTRATE-BINDING PAAT FAMILY PROTEIN"/>
    <property type="match status" value="1"/>
</dbReference>
<protein>
    <submittedName>
        <fullName evidence="5">Amino acid ABC transporter substrate-binding protein, PAAT family</fullName>
    </submittedName>
</protein>
<dbReference type="SMART" id="SM00062">
    <property type="entry name" value="PBPb"/>
    <property type="match status" value="1"/>
</dbReference>
<feature type="chain" id="PRO_5009280874" evidence="3">
    <location>
        <begin position="27"/>
        <end position="272"/>
    </location>
</feature>
<dbReference type="Pfam" id="PF00497">
    <property type="entry name" value="SBP_bac_3"/>
    <property type="match status" value="1"/>
</dbReference>
<dbReference type="Proteomes" id="UP000198675">
    <property type="component" value="Chromosome I"/>
</dbReference>
<dbReference type="InterPro" id="IPR001638">
    <property type="entry name" value="Solute-binding_3/MltF_N"/>
</dbReference>
<feature type="signal peptide" evidence="3">
    <location>
        <begin position="1"/>
        <end position="26"/>
    </location>
</feature>
<reference evidence="6" key="1">
    <citation type="submission" date="2016-10" db="EMBL/GenBank/DDBJ databases">
        <authorList>
            <person name="Varghese N."/>
            <person name="Submissions S."/>
        </authorList>
    </citation>
    <scope>NUCLEOTIDE SEQUENCE [LARGE SCALE GENOMIC DNA]</scope>
    <source>
        <strain evidence="6">KCTC 32246</strain>
    </source>
</reference>
<proteinExistence type="inferred from homology"/>
<dbReference type="EMBL" id="LT629797">
    <property type="protein sequence ID" value="SDU97598.1"/>
    <property type="molecule type" value="Genomic_DNA"/>
</dbReference>
<sequence>MACQSTRTLALLVFTLCLSGACIARAETPRIGAEDDWYPYTALRNDRIEGMSADIVRAAFSASDTSVELTPYPYSRCMELARSGSLAGCFNTTPDAHIRAEFLLPQEVLFSDDILLWGHAGDAAIDDLDAIRGKRVAVTIGYTYGEYFDSYADIQRIAVRRDINGFRMLQRGRVDYVIAFRGTTDALLRDNPELVGQFKALTRVHRPRLYLTFSRHHPRAAALLRDFDAGMRQIRQDGTYQRILGNWQLSDGQSAAHGSTLQERHNNKTESP</sequence>
<evidence type="ECO:0000313" key="6">
    <source>
        <dbReference type="Proteomes" id="UP000198675"/>
    </source>
</evidence>
<feature type="domain" description="Solute-binding protein family 3/N-terminal" evidence="4">
    <location>
        <begin position="28"/>
        <end position="251"/>
    </location>
</feature>
<gene>
    <name evidence="5" type="ORF">SAMN05216363_4237</name>
</gene>
<comment type="similarity">
    <text evidence="1">Belongs to the bacterial solute-binding protein 3 family.</text>
</comment>
<evidence type="ECO:0000256" key="3">
    <source>
        <dbReference type="SAM" id="SignalP"/>
    </source>
</evidence>
<keyword evidence="6" id="KW-1185">Reference proteome</keyword>
<evidence type="ECO:0000256" key="1">
    <source>
        <dbReference type="ARBA" id="ARBA00010333"/>
    </source>
</evidence>
<dbReference type="SUPFAM" id="SSF53850">
    <property type="entry name" value="Periplasmic binding protein-like II"/>
    <property type="match status" value="1"/>
</dbReference>
<name>A0A1H2MX87_9PSED</name>
<accession>A0A1H2MX87</accession>
<keyword evidence="2 3" id="KW-0732">Signal</keyword>
<dbReference type="Gene3D" id="3.40.190.10">
    <property type="entry name" value="Periplasmic binding protein-like II"/>
    <property type="match status" value="2"/>
</dbReference>
<evidence type="ECO:0000256" key="2">
    <source>
        <dbReference type="ARBA" id="ARBA00022729"/>
    </source>
</evidence>
<dbReference type="RefSeq" id="WP_373422851.1">
    <property type="nucleotide sequence ID" value="NZ_LT629797.1"/>
</dbReference>
<dbReference type="PANTHER" id="PTHR35936">
    <property type="entry name" value="MEMBRANE-BOUND LYTIC MUREIN TRANSGLYCOSYLASE F"/>
    <property type="match status" value="1"/>
</dbReference>
<evidence type="ECO:0000259" key="4">
    <source>
        <dbReference type="SMART" id="SM00062"/>
    </source>
</evidence>
<dbReference type="AlphaFoldDB" id="A0A1H2MX87"/>